<dbReference type="InterPro" id="IPR008756">
    <property type="entry name" value="Peptidase_M56"/>
</dbReference>
<protein>
    <recommendedName>
        <fullName evidence="2">Peptidase M56 domain-containing protein</fullName>
    </recommendedName>
</protein>
<feature type="transmembrane region" description="Helical" evidence="1">
    <location>
        <begin position="33"/>
        <end position="51"/>
    </location>
</feature>
<evidence type="ECO:0000259" key="2">
    <source>
        <dbReference type="Pfam" id="PF05569"/>
    </source>
</evidence>
<name>A0A1Y4LCS6_9FIRM</name>
<dbReference type="AlphaFoldDB" id="A0A1Y4LCS6"/>
<evidence type="ECO:0000313" key="4">
    <source>
        <dbReference type="Proteomes" id="UP000195897"/>
    </source>
</evidence>
<dbReference type="RefSeq" id="WP_087369945.1">
    <property type="nucleotide sequence ID" value="NZ_NFKK01000001.1"/>
</dbReference>
<sequence length="1017" mass="113542">MTTIFWNLIQVSLTTSVVLLPILLLCAVLRRRYPARVVCALWVIFAVRLLVPVQNSFPDAPVQVTPRTTLVEVQTMQTGESVPETSGTENESVIAEPQPIVERHWMPAGTIVTAEAQKSIAFDEILALVWAVGAAAFLAGSMLSYRRFVRRVRCTARDVRDPELLRIYESERERLGLRQRIPLRQTPEADGPMLVGLVHPVLLLPKGGIPLADAPLILRHELTHAKHKDVLCKMVFLLARCVHWFNPVVHLLTWQGAQDLEIACDQSVVHGLDTDAKRQYGQCILNDVARRMYGGTMLTTRLTGGGKAMKTRLQALFSPNKKRRGVALILTAAFALTLVGGCFAVTPKGTENAALEQEIRTTAETYLQAIVDGDVQTLTTVLPKEVSASRTQEEMQKILLEANPHVTAYAVYPDAERAGAYVVKNWSQALHSSLAVPDQHTVQWMQFIREDGVLKVDVDSVDAACTMQPTDVCSVRDLDTFQMLYGDLGLPETGPAMLDDAAGQIETLLGLTGGRLEKQGETTFHYTFFNGQEISILTRPEGDGWKFDRWTAVQKDAKPVDAETQKQMEALAQRWCNAQVDGLSAEQAKTLLGKDMMAMFEEYISWYADSDAQKLMELNNLPMGMTADKAEYTVDAETGTVTVRVHGKPAEPASGKTTRTWFSGITQVQTLNFGWQDDSLRIADCTIDQAMVLDDPDMICWTADDVIGLGMPERPVSAASPEALVYMNFPVAGGRYNVGDDAVIYEFADGTMIYFQYEPQYNPVEGSDSYRLTGVVEPENNEPQEHLTQFVPVIQAANQWAEGYLRENALFRYPFMSTALQQQFVQDQEQLGNHLRIFWKIGWGSSPDVTDWMLRDLTEDSVTVVYQLEAGGEQYRYAERLTVGEQDGIPVVTGCDALQATWDDSLTREQFLQLYPDDVSGLMVNPDMEYMRERSDKFQTPEDALRAAICMFYDEETYPVTRVGEQIVVGQGVDQDLKVTFPDGGEVYITMHQFTDEGGLKLWSVGRIWEGMPDHTT</sequence>
<dbReference type="InterPro" id="IPR052173">
    <property type="entry name" value="Beta-lactam_resp_regulator"/>
</dbReference>
<accession>A0A1Y4LCS6</accession>
<dbReference type="PANTHER" id="PTHR34978">
    <property type="entry name" value="POSSIBLE SENSOR-TRANSDUCER PROTEIN BLAR"/>
    <property type="match status" value="1"/>
</dbReference>
<dbReference type="PANTHER" id="PTHR34978:SF3">
    <property type="entry name" value="SLR0241 PROTEIN"/>
    <property type="match status" value="1"/>
</dbReference>
<reference evidence="4" key="1">
    <citation type="submission" date="2017-04" db="EMBL/GenBank/DDBJ databases">
        <title>Function of individual gut microbiota members based on whole genome sequencing of pure cultures obtained from chicken caecum.</title>
        <authorList>
            <person name="Medvecky M."/>
            <person name="Cejkova D."/>
            <person name="Polansky O."/>
            <person name="Karasova D."/>
            <person name="Kubasova T."/>
            <person name="Cizek A."/>
            <person name="Rychlik I."/>
        </authorList>
    </citation>
    <scope>NUCLEOTIDE SEQUENCE [LARGE SCALE GENOMIC DNA]</scope>
    <source>
        <strain evidence="4">An180</strain>
    </source>
</reference>
<comment type="caution">
    <text evidence="3">The sequence shown here is derived from an EMBL/GenBank/DDBJ whole genome shotgun (WGS) entry which is preliminary data.</text>
</comment>
<feature type="domain" description="Peptidase M56" evidence="2">
    <location>
        <begin position="7"/>
        <end position="316"/>
    </location>
</feature>
<feature type="transmembrane region" description="Helical" evidence="1">
    <location>
        <begin position="326"/>
        <end position="346"/>
    </location>
</feature>
<evidence type="ECO:0000256" key="1">
    <source>
        <dbReference type="SAM" id="Phobius"/>
    </source>
</evidence>
<dbReference type="CDD" id="cd07341">
    <property type="entry name" value="M56_BlaR1_MecR1_like"/>
    <property type="match status" value="1"/>
</dbReference>
<evidence type="ECO:0000313" key="3">
    <source>
        <dbReference type="EMBL" id="OUP54518.1"/>
    </source>
</evidence>
<keyword evidence="1" id="KW-0472">Membrane</keyword>
<keyword evidence="1" id="KW-1133">Transmembrane helix</keyword>
<dbReference type="EMBL" id="NFKK01000001">
    <property type="protein sequence ID" value="OUP54518.1"/>
    <property type="molecule type" value="Genomic_DNA"/>
</dbReference>
<dbReference type="Pfam" id="PF05569">
    <property type="entry name" value="Peptidase_M56"/>
    <property type="match status" value="1"/>
</dbReference>
<organism evidence="3 4">
    <name type="scientific">Butyricicoccus pullicaecorum</name>
    <dbReference type="NCBI Taxonomy" id="501571"/>
    <lineage>
        <taxon>Bacteria</taxon>
        <taxon>Bacillati</taxon>
        <taxon>Bacillota</taxon>
        <taxon>Clostridia</taxon>
        <taxon>Eubacteriales</taxon>
        <taxon>Butyricicoccaceae</taxon>
        <taxon>Butyricicoccus</taxon>
    </lineage>
</organism>
<feature type="transmembrane region" description="Helical" evidence="1">
    <location>
        <begin position="125"/>
        <end position="145"/>
    </location>
</feature>
<proteinExistence type="predicted"/>
<dbReference type="Proteomes" id="UP000195897">
    <property type="component" value="Unassembled WGS sequence"/>
</dbReference>
<feature type="transmembrane region" description="Helical" evidence="1">
    <location>
        <begin position="6"/>
        <end position="26"/>
    </location>
</feature>
<gene>
    <name evidence="3" type="ORF">B5F17_01050</name>
</gene>
<keyword evidence="1" id="KW-0812">Transmembrane</keyword>